<dbReference type="EMBL" id="CADCUW010000496">
    <property type="protein sequence ID" value="CAA9443130.1"/>
    <property type="molecule type" value="Genomic_DNA"/>
</dbReference>
<accession>A0A6J4QLA0</accession>
<name>A0A6J4QLA0_9ACTN</name>
<organism evidence="1">
    <name type="scientific">uncultured Rubrobacteraceae bacterium</name>
    <dbReference type="NCBI Taxonomy" id="349277"/>
    <lineage>
        <taxon>Bacteria</taxon>
        <taxon>Bacillati</taxon>
        <taxon>Actinomycetota</taxon>
        <taxon>Rubrobacteria</taxon>
        <taxon>Rubrobacterales</taxon>
        <taxon>Rubrobacteraceae</taxon>
        <taxon>environmental samples</taxon>
    </lineage>
</organism>
<reference evidence="1" key="1">
    <citation type="submission" date="2020-02" db="EMBL/GenBank/DDBJ databases">
        <authorList>
            <person name="Meier V. D."/>
        </authorList>
    </citation>
    <scope>NUCLEOTIDE SEQUENCE</scope>
    <source>
        <strain evidence="1">AVDCRST_MAG01</strain>
    </source>
</reference>
<evidence type="ECO:0000313" key="1">
    <source>
        <dbReference type="EMBL" id="CAA9443130.1"/>
    </source>
</evidence>
<evidence type="ECO:0008006" key="2">
    <source>
        <dbReference type="Google" id="ProtNLM"/>
    </source>
</evidence>
<gene>
    <name evidence="1" type="ORF">AVDCRST_MAG01-01-3844</name>
</gene>
<protein>
    <recommendedName>
        <fullName evidence="2">DprA winged helix domain-containing protein</fullName>
    </recommendedName>
</protein>
<sequence>MPTSDAVGSSEKRAERQLLEAIDHHGEITPARAALETSLTVEEADRMLSELAKGGHLGVRVEGGKLLYGL</sequence>
<dbReference type="AlphaFoldDB" id="A0A6J4QLA0"/>
<proteinExistence type="predicted"/>